<keyword evidence="4 8" id="KW-1133">Transmembrane helix</keyword>
<dbReference type="Pfam" id="PF12704">
    <property type="entry name" value="MacB_PCD"/>
    <property type="match status" value="2"/>
</dbReference>
<feature type="domain" description="ABC3 transporter permease C-terminal" evidence="9">
    <location>
        <begin position="277"/>
        <end position="398"/>
    </location>
</feature>
<dbReference type="Pfam" id="PF02687">
    <property type="entry name" value="FtsX"/>
    <property type="match status" value="2"/>
</dbReference>
<accession>A0A3N4S900</accession>
<protein>
    <submittedName>
        <fullName evidence="11">ABC transport system permease protein</fullName>
    </submittedName>
</protein>
<sequence length="854" mass="88298">MYRTALRNVLAHKGRLLMTVLAVLLGTAFVAGTLVFSDTMGQAMRNSYSTSFSDVSVLVSASGADDGGPTDGDARPEERTSLTPDTVQQLAALPGTERARGVVSGFTGVADKNGNLVGEAWSARGANFVPDASGADTRYPMAEGRGPRAENEVALNRQAADKAGYHVGDTVRVAGNGAARDAVLTGVFTTDDPKVTSGGTLVLMDTATAQRELLEPGRFSSVVLTAKAGTSEQALLEQARAKTGTDGVELQTGQELKDEQTRMVAASVGTTKTMLLVFAGISLFVGIFIIVNTFTMLIAQRLKELALLRAVGASRGQVTKSVLVEALAIGVIASVGGLLAGIGIGAGLQSLLHAFDEGMPTGSLVVAPVTVVATLVVGVVVTVLSALLPAVRASRIPPVAAMSSGEQPSTQRGLLIRNSIGVLVAGAGLGLILAGANGSGSGAQHLLELGAPLTLIGVFVLLPLLSRPVIALVGPVLAKLFGTPGKLARLNAVRNPRRTASTAAALTIGLTLVTALTVIGSSVTSAVTSMVAGSMKADYVVGMANGRELSPDLTGLVAGAKGVKAVSQVDNVWWHLDGSDQAKAIEGYDADAFDQLVNLTMASGSTGALKQGQVLVNDEFAATHHLSVGSTLAATAGKGEAVTLTVGGVFERNDGVSPVVAPNQLIERHDAHPLVQQILVKGTDGPSAELKQSIKDATGRNPVMEVRTMKDMVDEFSRIISTMLNLMYGLLGMAVIVAVLGVINTLAMSVFERKREIGMLRAIGLERRGIKRMIRLESVVISVFGAFVGVLLGCFLAWAATRTLASELKGLTTVIPYGSVLLFLGLAALVGMVAALWPARRASRLDILTSIKTD</sequence>
<keyword evidence="5 8" id="KW-0472">Membrane</keyword>
<feature type="domain" description="MacB-like periplasmic core" evidence="10">
    <location>
        <begin position="17"/>
        <end position="241"/>
    </location>
</feature>
<evidence type="ECO:0000313" key="11">
    <source>
        <dbReference type="EMBL" id="RPE32914.1"/>
    </source>
</evidence>
<keyword evidence="2" id="KW-1003">Cell membrane</keyword>
<evidence type="ECO:0000259" key="9">
    <source>
        <dbReference type="Pfam" id="PF02687"/>
    </source>
</evidence>
<dbReference type="InterPro" id="IPR025857">
    <property type="entry name" value="MacB_PCD"/>
</dbReference>
<dbReference type="GO" id="GO:0022857">
    <property type="term" value="F:transmembrane transporter activity"/>
    <property type="evidence" value="ECO:0007669"/>
    <property type="project" value="TreeGrafter"/>
</dbReference>
<evidence type="ECO:0000256" key="6">
    <source>
        <dbReference type="ARBA" id="ARBA00038076"/>
    </source>
</evidence>
<evidence type="ECO:0000259" key="10">
    <source>
        <dbReference type="Pfam" id="PF12704"/>
    </source>
</evidence>
<evidence type="ECO:0000256" key="3">
    <source>
        <dbReference type="ARBA" id="ARBA00022692"/>
    </source>
</evidence>
<dbReference type="InterPro" id="IPR050250">
    <property type="entry name" value="Macrolide_Exporter_MacB"/>
</dbReference>
<proteinExistence type="inferred from homology"/>
<feature type="transmembrane region" description="Helical" evidence="8">
    <location>
        <begin position="456"/>
        <end position="478"/>
    </location>
</feature>
<dbReference type="PANTHER" id="PTHR30572">
    <property type="entry name" value="MEMBRANE COMPONENT OF TRANSPORTER-RELATED"/>
    <property type="match status" value="1"/>
</dbReference>
<evidence type="ECO:0000256" key="7">
    <source>
        <dbReference type="SAM" id="MobiDB-lite"/>
    </source>
</evidence>
<gene>
    <name evidence="11" type="ORF">EDD38_1184</name>
</gene>
<keyword evidence="3 8" id="KW-0812">Transmembrane</keyword>
<feature type="transmembrane region" description="Helical" evidence="8">
    <location>
        <begin position="726"/>
        <end position="751"/>
    </location>
</feature>
<comment type="similarity">
    <text evidence="6">Belongs to the ABC-4 integral membrane protein family.</text>
</comment>
<dbReference type="Proteomes" id="UP000266906">
    <property type="component" value="Unassembled WGS sequence"/>
</dbReference>
<name>A0A3N4S900_9ACTN</name>
<dbReference type="GO" id="GO:0005886">
    <property type="term" value="C:plasma membrane"/>
    <property type="evidence" value="ECO:0007669"/>
    <property type="project" value="UniProtKB-SubCell"/>
</dbReference>
<evidence type="ECO:0000256" key="8">
    <source>
        <dbReference type="SAM" id="Phobius"/>
    </source>
</evidence>
<reference evidence="11 12" key="1">
    <citation type="submission" date="2018-11" db="EMBL/GenBank/DDBJ databases">
        <title>Sequencing the genomes of 1000 actinobacteria strains.</title>
        <authorList>
            <person name="Klenk H.-P."/>
        </authorList>
    </citation>
    <scope>NUCLEOTIDE SEQUENCE [LARGE SCALE GENOMIC DNA]</scope>
    <source>
        <strain evidence="11 12">DSM 44781</strain>
    </source>
</reference>
<dbReference type="PANTHER" id="PTHR30572:SF4">
    <property type="entry name" value="ABC TRANSPORTER PERMEASE YTRF"/>
    <property type="match status" value="1"/>
</dbReference>
<evidence type="ECO:0000256" key="1">
    <source>
        <dbReference type="ARBA" id="ARBA00004651"/>
    </source>
</evidence>
<keyword evidence="12" id="KW-1185">Reference proteome</keyword>
<evidence type="ECO:0000256" key="2">
    <source>
        <dbReference type="ARBA" id="ARBA00022475"/>
    </source>
</evidence>
<feature type="region of interest" description="Disordered" evidence="7">
    <location>
        <begin position="62"/>
        <end position="85"/>
    </location>
</feature>
<feature type="transmembrane region" description="Helical" evidence="8">
    <location>
        <begin position="274"/>
        <end position="299"/>
    </location>
</feature>
<evidence type="ECO:0000313" key="12">
    <source>
        <dbReference type="Proteomes" id="UP000266906"/>
    </source>
</evidence>
<feature type="domain" description="MacB-like periplasmic core" evidence="10">
    <location>
        <begin position="499"/>
        <end position="695"/>
    </location>
</feature>
<dbReference type="EMBL" id="RKQG01000001">
    <property type="protein sequence ID" value="RPE32914.1"/>
    <property type="molecule type" value="Genomic_DNA"/>
</dbReference>
<feature type="transmembrane region" description="Helical" evidence="8">
    <location>
        <begin position="414"/>
        <end position="436"/>
    </location>
</feature>
<organism evidence="11 12">
    <name type="scientific">Kitasatospora cineracea</name>
    <dbReference type="NCBI Taxonomy" id="88074"/>
    <lineage>
        <taxon>Bacteria</taxon>
        <taxon>Bacillati</taxon>
        <taxon>Actinomycetota</taxon>
        <taxon>Actinomycetes</taxon>
        <taxon>Kitasatosporales</taxon>
        <taxon>Streptomycetaceae</taxon>
        <taxon>Kitasatospora</taxon>
    </lineage>
</organism>
<evidence type="ECO:0000256" key="5">
    <source>
        <dbReference type="ARBA" id="ARBA00023136"/>
    </source>
</evidence>
<feature type="domain" description="ABC3 transporter permease C-terminal" evidence="9">
    <location>
        <begin position="730"/>
        <end position="846"/>
    </location>
</feature>
<comment type="subcellular location">
    <subcellularLocation>
        <location evidence="1">Cell membrane</location>
        <topology evidence="1">Multi-pass membrane protein</topology>
    </subcellularLocation>
</comment>
<feature type="transmembrane region" description="Helical" evidence="8">
    <location>
        <begin position="322"/>
        <end position="344"/>
    </location>
</feature>
<feature type="transmembrane region" description="Helical" evidence="8">
    <location>
        <begin position="364"/>
        <end position="393"/>
    </location>
</feature>
<comment type="caution">
    <text evidence="11">The sequence shown here is derived from an EMBL/GenBank/DDBJ whole genome shotgun (WGS) entry which is preliminary data.</text>
</comment>
<feature type="transmembrane region" description="Helical" evidence="8">
    <location>
        <begin position="776"/>
        <end position="800"/>
    </location>
</feature>
<dbReference type="RefSeq" id="WP_123817512.1">
    <property type="nucleotide sequence ID" value="NZ_RKQG01000001.1"/>
</dbReference>
<dbReference type="InterPro" id="IPR003838">
    <property type="entry name" value="ABC3_permease_C"/>
</dbReference>
<dbReference type="AlphaFoldDB" id="A0A3N4S900"/>
<evidence type="ECO:0000256" key="4">
    <source>
        <dbReference type="ARBA" id="ARBA00022989"/>
    </source>
</evidence>
<feature type="transmembrane region" description="Helical" evidence="8">
    <location>
        <begin position="820"/>
        <end position="839"/>
    </location>
</feature>
<feature type="transmembrane region" description="Helical" evidence="8">
    <location>
        <begin position="499"/>
        <end position="520"/>
    </location>
</feature>